<evidence type="ECO:0000313" key="2">
    <source>
        <dbReference type="EMBL" id="GMN20550.1"/>
    </source>
</evidence>
<reference evidence="2" key="1">
    <citation type="submission" date="2023-07" db="EMBL/GenBank/DDBJ databases">
        <title>draft genome sequence of fig (Ficus carica).</title>
        <authorList>
            <person name="Takahashi T."/>
            <person name="Nishimura K."/>
        </authorList>
    </citation>
    <scope>NUCLEOTIDE SEQUENCE</scope>
</reference>
<sequence length="93" mass="9949">MYSDLTGQTSLTMTSQAGRSEKPASTCVLAGPDRVFRTGLTGIGQVGQENKCLLVFRTDLTGLGHAGQENQRALGMTGPDRFDRSRSGRSDLD</sequence>
<dbReference type="Proteomes" id="UP001187192">
    <property type="component" value="Unassembled WGS sequence"/>
</dbReference>
<dbReference type="EMBL" id="BTGU01003901">
    <property type="protein sequence ID" value="GMN20550.1"/>
    <property type="molecule type" value="Genomic_DNA"/>
</dbReference>
<gene>
    <name evidence="2" type="ORF">TIFTF001_045351</name>
</gene>
<dbReference type="AlphaFoldDB" id="A0AA87YYX0"/>
<evidence type="ECO:0000256" key="1">
    <source>
        <dbReference type="SAM" id="MobiDB-lite"/>
    </source>
</evidence>
<evidence type="ECO:0000313" key="3">
    <source>
        <dbReference type="Proteomes" id="UP001187192"/>
    </source>
</evidence>
<feature type="region of interest" description="Disordered" evidence="1">
    <location>
        <begin position="65"/>
        <end position="93"/>
    </location>
</feature>
<organism evidence="2 3">
    <name type="scientific">Ficus carica</name>
    <name type="common">Common fig</name>
    <dbReference type="NCBI Taxonomy" id="3494"/>
    <lineage>
        <taxon>Eukaryota</taxon>
        <taxon>Viridiplantae</taxon>
        <taxon>Streptophyta</taxon>
        <taxon>Embryophyta</taxon>
        <taxon>Tracheophyta</taxon>
        <taxon>Spermatophyta</taxon>
        <taxon>Magnoliopsida</taxon>
        <taxon>eudicotyledons</taxon>
        <taxon>Gunneridae</taxon>
        <taxon>Pentapetalae</taxon>
        <taxon>rosids</taxon>
        <taxon>fabids</taxon>
        <taxon>Rosales</taxon>
        <taxon>Moraceae</taxon>
        <taxon>Ficeae</taxon>
        <taxon>Ficus</taxon>
    </lineage>
</organism>
<feature type="compositionally biased region" description="Basic and acidic residues" evidence="1">
    <location>
        <begin position="80"/>
        <end position="93"/>
    </location>
</feature>
<keyword evidence="3" id="KW-1185">Reference proteome</keyword>
<feature type="compositionally biased region" description="Polar residues" evidence="1">
    <location>
        <begin position="1"/>
        <end position="18"/>
    </location>
</feature>
<feature type="region of interest" description="Disordered" evidence="1">
    <location>
        <begin position="1"/>
        <end position="25"/>
    </location>
</feature>
<name>A0AA87YYX0_FICCA</name>
<protein>
    <submittedName>
        <fullName evidence="2">Uncharacterized protein</fullName>
    </submittedName>
</protein>
<accession>A0AA87YYX0</accession>
<proteinExistence type="predicted"/>
<comment type="caution">
    <text evidence="2">The sequence shown here is derived from an EMBL/GenBank/DDBJ whole genome shotgun (WGS) entry which is preliminary data.</text>
</comment>